<evidence type="ECO:0000256" key="4">
    <source>
        <dbReference type="ARBA" id="ARBA00022980"/>
    </source>
</evidence>
<dbReference type="PANTHER" id="PTHR11760">
    <property type="entry name" value="30S/40S RIBOSOMAL PROTEIN S3"/>
    <property type="match status" value="1"/>
</dbReference>
<keyword evidence="3 8" id="KW-0694">RNA-binding</keyword>
<feature type="compositionally biased region" description="Basic and acidic residues" evidence="10">
    <location>
        <begin position="224"/>
        <end position="241"/>
    </location>
</feature>
<dbReference type="InterPro" id="IPR036419">
    <property type="entry name" value="Ribosomal_S3_C_sf"/>
</dbReference>
<comment type="subunit">
    <text evidence="8">Part of the 30S ribosomal subunit. Forms a tight complex with proteins S10 and S14.</text>
</comment>
<evidence type="ECO:0000256" key="10">
    <source>
        <dbReference type="SAM" id="MobiDB-lite"/>
    </source>
</evidence>
<evidence type="ECO:0000256" key="3">
    <source>
        <dbReference type="ARBA" id="ARBA00022884"/>
    </source>
</evidence>
<evidence type="ECO:0000256" key="1">
    <source>
        <dbReference type="ARBA" id="ARBA00010761"/>
    </source>
</evidence>
<dbReference type="AlphaFoldDB" id="A0A7W8EDC4"/>
<feature type="compositionally biased region" description="Gly residues" evidence="10">
    <location>
        <begin position="243"/>
        <end position="257"/>
    </location>
</feature>
<evidence type="ECO:0000256" key="6">
    <source>
        <dbReference type="ARBA" id="ARBA00024998"/>
    </source>
</evidence>
<feature type="compositionally biased region" description="Low complexity" evidence="10">
    <location>
        <begin position="265"/>
        <end position="286"/>
    </location>
</feature>
<evidence type="ECO:0000259" key="11">
    <source>
        <dbReference type="PROSITE" id="PS50823"/>
    </source>
</evidence>
<dbReference type="FunFam" id="3.30.300.20:FF:000001">
    <property type="entry name" value="30S ribosomal protein S3"/>
    <property type="match status" value="1"/>
</dbReference>
<dbReference type="RefSeq" id="WP_184958071.1">
    <property type="nucleotide sequence ID" value="NZ_JACHIN010000001.1"/>
</dbReference>
<keyword evidence="13" id="KW-1185">Reference proteome</keyword>
<dbReference type="Gene3D" id="3.30.300.20">
    <property type="match status" value="1"/>
</dbReference>
<evidence type="ECO:0000256" key="7">
    <source>
        <dbReference type="ARBA" id="ARBA00035257"/>
    </source>
</evidence>
<evidence type="ECO:0000256" key="2">
    <source>
        <dbReference type="ARBA" id="ARBA00022730"/>
    </source>
</evidence>
<dbReference type="PROSITE" id="PS50823">
    <property type="entry name" value="KH_TYPE_2"/>
    <property type="match status" value="1"/>
</dbReference>
<dbReference type="NCBIfam" id="TIGR01009">
    <property type="entry name" value="rpsC_bact"/>
    <property type="match status" value="1"/>
</dbReference>
<dbReference type="InterPro" id="IPR004044">
    <property type="entry name" value="KH_dom_type_2"/>
</dbReference>
<comment type="similarity">
    <text evidence="1 8 9">Belongs to the universal ribosomal protein uS3 family.</text>
</comment>
<feature type="region of interest" description="Disordered" evidence="10">
    <location>
        <begin position="208"/>
        <end position="286"/>
    </location>
</feature>
<evidence type="ECO:0000256" key="5">
    <source>
        <dbReference type="ARBA" id="ARBA00023274"/>
    </source>
</evidence>
<dbReference type="PANTHER" id="PTHR11760:SF19">
    <property type="entry name" value="SMALL RIBOSOMAL SUBUNIT PROTEIN US3C"/>
    <property type="match status" value="1"/>
</dbReference>
<dbReference type="GO" id="GO:0006412">
    <property type="term" value="P:translation"/>
    <property type="evidence" value="ECO:0007669"/>
    <property type="project" value="UniProtKB-UniRule"/>
</dbReference>
<dbReference type="HAMAP" id="MF_01309_B">
    <property type="entry name" value="Ribosomal_uS3_B"/>
    <property type="match status" value="1"/>
</dbReference>
<comment type="function">
    <text evidence="6 8">Binds the lower part of the 30S subunit head. Binds mRNA in the 70S ribosome, positioning it for translation.</text>
</comment>
<feature type="domain" description="KH type-2" evidence="11">
    <location>
        <begin position="38"/>
        <end position="106"/>
    </location>
</feature>
<dbReference type="GO" id="GO:0019843">
    <property type="term" value="F:rRNA binding"/>
    <property type="evidence" value="ECO:0007669"/>
    <property type="project" value="UniProtKB-UniRule"/>
</dbReference>
<dbReference type="Pfam" id="PF00189">
    <property type="entry name" value="Ribosomal_S3_C"/>
    <property type="match status" value="1"/>
</dbReference>
<dbReference type="InterPro" id="IPR009019">
    <property type="entry name" value="KH_sf_prok-type"/>
</dbReference>
<organism evidence="12 13">
    <name type="scientific">Nonomuraea endophytica</name>
    <dbReference type="NCBI Taxonomy" id="714136"/>
    <lineage>
        <taxon>Bacteria</taxon>
        <taxon>Bacillati</taxon>
        <taxon>Actinomycetota</taxon>
        <taxon>Actinomycetes</taxon>
        <taxon>Streptosporangiales</taxon>
        <taxon>Streptosporangiaceae</taxon>
        <taxon>Nonomuraea</taxon>
    </lineage>
</organism>
<protein>
    <recommendedName>
        <fullName evidence="7 8">Small ribosomal subunit protein uS3</fullName>
    </recommendedName>
</protein>
<keyword evidence="4 8" id="KW-0689">Ribosomal protein</keyword>
<evidence type="ECO:0000313" key="13">
    <source>
        <dbReference type="Proteomes" id="UP000568380"/>
    </source>
</evidence>
<dbReference type="Pfam" id="PF07650">
    <property type="entry name" value="KH_2"/>
    <property type="match status" value="1"/>
</dbReference>
<proteinExistence type="inferred from homology"/>
<dbReference type="Gene3D" id="3.30.1140.32">
    <property type="entry name" value="Ribosomal protein S3, C-terminal domain"/>
    <property type="match status" value="1"/>
</dbReference>
<evidence type="ECO:0000256" key="8">
    <source>
        <dbReference type="HAMAP-Rule" id="MF_01309"/>
    </source>
</evidence>
<dbReference type="GO" id="GO:0003729">
    <property type="term" value="F:mRNA binding"/>
    <property type="evidence" value="ECO:0007669"/>
    <property type="project" value="UniProtKB-UniRule"/>
</dbReference>
<name>A0A7W8EDC4_9ACTN</name>
<dbReference type="InterPro" id="IPR001351">
    <property type="entry name" value="Ribosomal_uS3_C"/>
</dbReference>
<reference evidence="12 13" key="1">
    <citation type="submission" date="2020-08" db="EMBL/GenBank/DDBJ databases">
        <title>Genomic Encyclopedia of Type Strains, Phase IV (KMG-IV): sequencing the most valuable type-strain genomes for metagenomic binning, comparative biology and taxonomic classification.</title>
        <authorList>
            <person name="Goeker M."/>
        </authorList>
    </citation>
    <scope>NUCLEOTIDE SEQUENCE [LARGE SCALE GENOMIC DNA]</scope>
    <source>
        <strain evidence="12 13">DSM 45385</strain>
    </source>
</reference>
<evidence type="ECO:0000256" key="9">
    <source>
        <dbReference type="RuleBase" id="RU003624"/>
    </source>
</evidence>
<dbReference type="InterPro" id="IPR018280">
    <property type="entry name" value="Ribosomal_uS3_CS"/>
</dbReference>
<keyword evidence="5 8" id="KW-0687">Ribonucleoprotein</keyword>
<dbReference type="InterPro" id="IPR057258">
    <property type="entry name" value="Ribosomal_uS3"/>
</dbReference>
<dbReference type="InterPro" id="IPR004087">
    <property type="entry name" value="KH_dom"/>
</dbReference>
<dbReference type="CDD" id="cd02412">
    <property type="entry name" value="KH-II_30S_S3"/>
    <property type="match status" value="1"/>
</dbReference>
<dbReference type="EMBL" id="JACHIN010000001">
    <property type="protein sequence ID" value="MBB5075116.1"/>
    <property type="molecule type" value="Genomic_DNA"/>
</dbReference>
<sequence length="286" mass="31050">MGQKVNPHGFRLGITTDFKSRWYADKLYKSYVAEDVAIRRMLQKGMERAGISKVEIERTTDRVQVDIHTARPGIVIGRRGAEADRIRGDLEKLTKKQVQLNILEVKNPEIDAQLVAQAVAEQLSSRVSFRRAMRKAMQSSMKSGAKGIRVQCSGRLGGAEMSRSEFYREGRVPLHTLRADIDYGFYEARTTFGRIGVKVWIYKGEAPTSRAEREAAAAGARAGQRRERDDRRGGGGGDRPRRGGGAGGARRGGGGGGRGDRAPRTEAAAQAAPETGPAAQPGAEGS</sequence>
<dbReference type="GO" id="GO:0022627">
    <property type="term" value="C:cytosolic small ribosomal subunit"/>
    <property type="evidence" value="ECO:0007669"/>
    <property type="project" value="TreeGrafter"/>
</dbReference>
<gene>
    <name evidence="8" type="primary">rpsC</name>
    <name evidence="12" type="ORF">HNR40_000562</name>
</gene>
<keyword evidence="2 8" id="KW-0699">rRNA-binding</keyword>
<dbReference type="FunFam" id="3.30.1140.32:FF:000002">
    <property type="entry name" value="30S ribosomal protein S3"/>
    <property type="match status" value="1"/>
</dbReference>
<evidence type="ECO:0000313" key="12">
    <source>
        <dbReference type="EMBL" id="MBB5075116.1"/>
    </source>
</evidence>
<dbReference type="SUPFAM" id="SSF54814">
    <property type="entry name" value="Prokaryotic type KH domain (KH-domain type II)"/>
    <property type="match status" value="1"/>
</dbReference>
<dbReference type="Proteomes" id="UP000568380">
    <property type="component" value="Unassembled WGS sequence"/>
</dbReference>
<dbReference type="InterPro" id="IPR015946">
    <property type="entry name" value="KH_dom-like_a/b"/>
</dbReference>
<dbReference type="InterPro" id="IPR005704">
    <property type="entry name" value="Ribosomal_uS3_bac-typ"/>
</dbReference>
<dbReference type="GO" id="GO:0003735">
    <property type="term" value="F:structural constituent of ribosome"/>
    <property type="evidence" value="ECO:0007669"/>
    <property type="project" value="InterPro"/>
</dbReference>
<dbReference type="PROSITE" id="PS00548">
    <property type="entry name" value="RIBOSOMAL_S3"/>
    <property type="match status" value="1"/>
</dbReference>
<dbReference type="SMART" id="SM00322">
    <property type="entry name" value="KH"/>
    <property type="match status" value="1"/>
</dbReference>
<accession>A0A7W8EDC4</accession>
<dbReference type="SUPFAM" id="SSF54821">
    <property type="entry name" value="Ribosomal protein S3 C-terminal domain"/>
    <property type="match status" value="1"/>
</dbReference>
<comment type="caution">
    <text evidence="12">The sequence shown here is derived from an EMBL/GenBank/DDBJ whole genome shotgun (WGS) entry which is preliminary data.</text>
</comment>